<dbReference type="EMBL" id="CAADHY010000024">
    <property type="protein sequence ID" value="VFR28850.1"/>
    <property type="molecule type" value="Genomic_DNA"/>
</dbReference>
<dbReference type="GO" id="GO:0016773">
    <property type="term" value="F:phosphotransferase activity, alcohol group as acceptor"/>
    <property type="evidence" value="ECO:0007669"/>
    <property type="project" value="InterPro"/>
</dbReference>
<dbReference type="GO" id="GO:0033786">
    <property type="term" value="F:heptose-1-phosphate adenylyltransferase activity"/>
    <property type="evidence" value="ECO:0007669"/>
    <property type="project" value="TreeGrafter"/>
</dbReference>
<keyword evidence="2 5" id="KW-0418">Kinase</keyword>
<dbReference type="EMBL" id="CAADID010000016">
    <property type="protein sequence ID" value="VFR65662.1"/>
    <property type="molecule type" value="Genomic_DNA"/>
</dbReference>
<dbReference type="Pfam" id="PF00294">
    <property type="entry name" value="PfkB"/>
    <property type="match status" value="1"/>
</dbReference>
<dbReference type="GO" id="GO:0033785">
    <property type="term" value="F:heptose 7-phosphate kinase activity"/>
    <property type="evidence" value="ECO:0007669"/>
    <property type="project" value="TreeGrafter"/>
</dbReference>
<dbReference type="InterPro" id="IPR002173">
    <property type="entry name" value="Carboh/pur_kinase_PfkB_CS"/>
</dbReference>
<accession>A0A484QS42</accession>
<dbReference type="NCBIfam" id="TIGR02198">
    <property type="entry name" value="rfaE_dom_I"/>
    <property type="match status" value="1"/>
</dbReference>
<protein>
    <submittedName>
        <fullName evidence="5">ADP-heptose synthase / D-glycero-beta-D-manno-heptose 7-phosphate kinase</fullName>
        <ecNumber evidence="5">2.7.-.-</ecNumber>
    </submittedName>
</protein>
<dbReference type="EMBL" id="CAADIG010000011">
    <property type="protein sequence ID" value="VFR40506.1"/>
    <property type="molecule type" value="Genomic_DNA"/>
</dbReference>
<evidence type="ECO:0000313" key="5">
    <source>
        <dbReference type="EMBL" id="VFR40506.1"/>
    </source>
</evidence>
<dbReference type="InterPro" id="IPR011611">
    <property type="entry name" value="PfkB_dom"/>
</dbReference>
<dbReference type="EC" id="2.7.-.-" evidence="5"/>
<evidence type="ECO:0000259" key="3">
    <source>
        <dbReference type="Pfam" id="PF00294"/>
    </source>
</evidence>
<dbReference type="FunFam" id="3.40.1190.20:FF:000002">
    <property type="entry name" value="Bifunctional protein HldE"/>
    <property type="match status" value="1"/>
</dbReference>
<dbReference type="PANTHER" id="PTHR46969">
    <property type="entry name" value="BIFUNCTIONAL PROTEIN HLDE"/>
    <property type="match status" value="1"/>
</dbReference>
<evidence type="ECO:0000313" key="4">
    <source>
        <dbReference type="EMBL" id="VFR28850.1"/>
    </source>
</evidence>
<sequence>MTSFPIEAVARARVLVVGDVMLDRYWFGEVDRISPEAPVPVVRVARREDRLGGAANVARNIVALGAQASLLGVVGQDEPGAIIASMAAEAGIRAELPADPQHPTTLKMRVLGRQQQLLRVDFEEHPGAAALDALDARYAELVANHDVLVVSDYAKGALARVQALIAQARAAGVPVLVDPKGDDYSRYHGAALVTPNRSEMQQAVGAWSTEAQLESRAQALRQELGLQALLVTRSEQGMTLFTDAGRDHVDAQAHEVFDVSGAGDTVLATLAVMRAAGMDWSGAMRWANRAGGIVVGKLGTSIVTAGELS</sequence>
<dbReference type="SUPFAM" id="SSF53613">
    <property type="entry name" value="Ribokinase-like"/>
    <property type="match status" value="1"/>
</dbReference>
<organism evidence="5">
    <name type="scientific">plant metagenome</name>
    <dbReference type="NCBI Taxonomy" id="1297885"/>
    <lineage>
        <taxon>unclassified sequences</taxon>
        <taxon>metagenomes</taxon>
        <taxon>organismal metagenomes</taxon>
    </lineage>
</organism>
<dbReference type="AlphaFoldDB" id="A0A484QS42"/>
<dbReference type="PROSITE" id="PS00583">
    <property type="entry name" value="PFKB_KINASES_1"/>
    <property type="match status" value="1"/>
</dbReference>
<dbReference type="InterPro" id="IPR029056">
    <property type="entry name" value="Ribokinase-like"/>
</dbReference>
<gene>
    <name evidence="4" type="ORF">AMP9_1433</name>
    <name evidence="5" type="ORF">ANT2_1454</name>
    <name evidence="6" type="ORF">ANT3_1454</name>
</gene>
<reference evidence="5" key="1">
    <citation type="submission" date="2019-03" db="EMBL/GenBank/DDBJ databases">
        <authorList>
            <person name="Danneels B."/>
        </authorList>
    </citation>
    <scope>NUCLEOTIDE SEQUENCE</scope>
</reference>
<dbReference type="GO" id="GO:0005829">
    <property type="term" value="C:cytosol"/>
    <property type="evidence" value="ECO:0007669"/>
    <property type="project" value="TreeGrafter"/>
</dbReference>
<feature type="domain" description="Carbohydrate kinase PfkB" evidence="3">
    <location>
        <begin position="13"/>
        <end position="302"/>
    </location>
</feature>
<proteinExistence type="predicted"/>
<keyword evidence="1 5" id="KW-0808">Transferase</keyword>
<name>A0A484QS42_9ZZZZ</name>
<dbReference type="PANTHER" id="PTHR46969:SF1">
    <property type="entry name" value="BIFUNCTIONAL PROTEIN HLDE"/>
    <property type="match status" value="1"/>
</dbReference>
<dbReference type="InterPro" id="IPR011913">
    <property type="entry name" value="RfaE_dom_I"/>
</dbReference>
<evidence type="ECO:0000256" key="1">
    <source>
        <dbReference type="ARBA" id="ARBA00022679"/>
    </source>
</evidence>
<evidence type="ECO:0000256" key="2">
    <source>
        <dbReference type="ARBA" id="ARBA00022777"/>
    </source>
</evidence>
<dbReference type="Gene3D" id="3.40.1190.20">
    <property type="match status" value="1"/>
</dbReference>
<evidence type="ECO:0000313" key="6">
    <source>
        <dbReference type="EMBL" id="VFR65662.1"/>
    </source>
</evidence>
<dbReference type="CDD" id="cd01172">
    <property type="entry name" value="RfaE_like"/>
    <property type="match status" value="1"/>
</dbReference>